<dbReference type="RefSeq" id="XP_016489998.1">
    <property type="nucleotide sequence ID" value="XM_016634512.1"/>
</dbReference>
<dbReference type="KEGG" id="nta:107809818"/>
<dbReference type="PANTHER" id="PTHR11439:SF455">
    <property type="entry name" value="RLK (RECEPTOR-LIKE PROTEIN KINASE) 8, PUTATIVE-RELATED"/>
    <property type="match status" value="1"/>
</dbReference>
<accession>A0A1S4BM80</accession>
<feature type="non-terminal residue" evidence="1">
    <location>
        <position position="132"/>
    </location>
</feature>
<dbReference type="STRING" id="4097.A0A1S4BM80"/>
<dbReference type="PaxDb" id="4097-A0A1S4BM80"/>
<name>A0A1S4BM80_TOBAC</name>
<dbReference type="OMA" id="DANWARN"/>
<organism evidence="1">
    <name type="scientific">Nicotiana tabacum</name>
    <name type="common">Common tobacco</name>
    <dbReference type="NCBI Taxonomy" id="4097"/>
    <lineage>
        <taxon>Eukaryota</taxon>
        <taxon>Viridiplantae</taxon>
        <taxon>Streptophyta</taxon>
        <taxon>Embryophyta</taxon>
        <taxon>Tracheophyta</taxon>
        <taxon>Spermatophyta</taxon>
        <taxon>Magnoliopsida</taxon>
        <taxon>eudicotyledons</taxon>
        <taxon>Gunneridae</taxon>
        <taxon>Pentapetalae</taxon>
        <taxon>asterids</taxon>
        <taxon>lamiids</taxon>
        <taxon>Solanales</taxon>
        <taxon>Solanaceae</taxon>
        <taxon>Nicotianoideae</taxon>
        <taxon>Nicotianeae</taxon>
        <taxon>Nicotiana</taxon>
    </lineage>
</organism>
<dbReference type="OrthoDB" id="1288954at2759"/>
<sequence>MKDYICRKTLYRSTVGALQYLTFTRPDIAYAVNKVSQFMHYHWVAVKRILRYVNATSSHGLFLSHGSSGLLHGYCDSDWGGDVDDRKSTTGFAIFLGFNLISWASRKQKVVSRSSTEAEYRALAAATSEMTW</sequence>
<dbReference type="AlphaFoldDB" id="A0A1S4BM80"/>
<gene>
    <name evidence="1" type="primary">LOC107809818</name>
</gene>
<dbReference type="CDD" id="cd09272">
    <property type="entry name" value="RNase_HI_RT_Ty1"/>
    <property type="match status" value="1"/>
</dbReference>
<protein>
    <submittedName>
        <fullName evidence="1">Uncharacterized mitochondrial protein AtMg00810-like</fullName>
    </submittedName>
</protein>
<evidence type="ECO:0000313" key="1">
    <source>
        <dbReference type="RefSeq" id="XP_016489998.1"/>
    </source>
</evidence>
<dbReference type="PANTHER" id="PTHR11439">
    <property type="entry name" value="GAG-POL-RELATED RETROTRANSPOSON"/>
    <property type="match status" value="1"/>
</dbReference>
<reference evidence="1" key="1">
    <citation type="submission" date="2025-08" db="UniProtKB">
        <authorList>
            <consortium name="RefSeq"/>
        </authorList>
    </citation>
    <scope>IDENTIFICATION</scope>
</reference>
<proteinExistence type="predicted"/>